<reference evidence="1 2" key="1">
    <citation type="journal article" date="2016" name="Environ. Microbiol.">
        <title>Genomic resolution of a cold subsurface aquifer community provides metabolic insights for novel microbes adapted to high CO concentrations.</title>
        <authorList>
            <person name="Probst A.J."/>
            <person name="Castelle C.J."/>
            <person name="Singh A."/>
            <person name="Brown C.T."/>
            <person name="Anantharaman K."/>
            <person name="Sharon I."/>
            <person name="Hug L.A."/>
            <person name="Burstein D."/>
            <person name="Emerson J.B."/>
            <person name="Thomas B.C."/>
            <person name="Banfield J.F."/>
        </authorList>
    </citation>
    <scope>NUCLEOTIDE SEQUENCE [LARGE SCALE GENOMIC DNA]</scope>
    <source>
        <strain evidence="1">CG1_02_41_21</strain>
    </source>
</reference>
<accession>A0A1J4T6B4</accession>
<comment type="caution">
    <text evidence="1">The sequence shown here is derived from an EMBL/GenBank/DDBJ whole genome shotgun (WGS) entry which is preliminary data.</text>
</comment>
<protein>
    <submittedName>
        <fullName evidence="1">Uncharacterized protein</fullName>
    </submittedName>
</protein>
<gene>
    <name evidence="1" type="ORF">AUJ35_02290</name>
</gene>
<sequence length="107" mass="12524">MNIEKCIGGYFAVTAENNVEITFKDVERLLKQQKIKPKKPTIRYQPNRNHPALYTWREPQTISLVAETTHSEIMAVMVKVLNDWGYNVNLSRKNQPTLWFACPKILY</sequence>
<dbReference type="AlphaFoldDB" id="A0A1J4T6B4"/>
<evidence type="ECO:0000313" key="2">
    <source>
        <dbReference type="Proteomes" id="UP000182860"/>
    </source>
</evidence>
<organism evidence="1 2">
    <name type="scientific">Candidatus Falkowbacteria bacterium CG1_02_41_21</name>
    <dbReference type="NCBI Taxonomy" id="1805147"/>
    <lineage>
        <taxon>Bacteria</taxon>
        <taxon>Candidatus Falkowiibacteriota</taxon>
    </lineage>
</organism>
<dbReference type="EMBL" id="MNUV01000043">
    <property type="protein sequence ID" value="OIO07322.1"/>
    <property type="molecule type" value="Genomic_DNA"/>
</dbReference>
<proteinExistence type="predicted"/>
<dbReference type="Proteomes" id="UP000182860">
    <property type="component" value="Unassembled WGS sequence"/>
</dbReference>
<name>A0A1J4T6B4_9BACT</name>
<evidence type="ECO:0000313" key="1">
    <source>
        <dbReference type="EMBL" id="OIO07322.1"/>
    </source>
</evidence>